<keyword evidence="2" id="KW-0238">DNA-binding</keyword>
<gene>
    <name evidence="5" type="primary">lacI</name>
    <name evidence="5" type="ORF">PTRA_b0341</name>
</gene>
<name>A0A0U2VNB9_9GAMM</name>
<dbReference type="InterPro" id="IPR028082">
    <property type="entry name" value="Peripla_BP_I"/>
</dbReference>
<accession>A0A0U2VNB9</accession>
<sequence length="340" mass="38526">MRKLRYFSIKQIAAQSGVSKATVDRAVHQRGKVSAHTQRRVEQALIELAEQQNNVPISGRTFYIDVVMHAPNRFCQAVKEAIYAQLMMMTPFRIRPRFHLFEEISIEELCQQLIVLGKRSSHGIILKAPNAPIIIETVNILFEQGIPTVTLVTDLPSSKRILYSGMPNKLAGETAAYLMMNWLNDRAPKRVLVVMSKVFFQGEQQRVMAFRNSLINKVKNVDVLISEGGYGMDTLVYKQINTLFTQFNKIHGVYSVGGGNNAILQAFAEQQRPLPIFIAHDLDRDNRILLAQHQIHAVLHHDLQQDVQCAFFALLQHHNVLPESDLPASKIDIITPFNIP</sequence>
<dbReference type="AlphaFoldDB" id="A0A0U2VNB9"/>
<evidence type="ECO:0000256" key="1">
    <source>
        <dbReference type="ARBA" id="ARBA00023015"/>
    </source>
</evidence>
<dbReference type="GO" id="GO:0003700">
    <property type="term" value="F:DNA-binding transcription factor activity"/>
    <property type="evidence" value="ECO:0007669"/>
    <property type="project" value="TreeGrafter"/>
</dbReference>
<dbReference type="PANTHER" id="PTHR30146">
    <property type="entry name" value="LACI-RELATED TRANSCRIPTIONAL REPRESSOR"/>
    <property type="match status" value="1"/>
</dbReference>
<organism evidence="5">
    <name type="scientific">Pseudoalteromonas translucida KMM 520</name>
    <dbReference type="NCBI Taxonomy" id="1315283"/>
    <lineage>
        <taxon>Bacteria</taxon>
        <taxon>Pseudomonadati</taxon>
        <taxon>Pseudomonadota</taxon>
        <taxon>Gammaproteobacteria</taxon>
        <taxon>Alteromonadales</taxon>
        <taxon>Pseudoalteromonadaceae</taxon>
        <taxon>Pseudoalteromonas</taxon>
    </lineage>
</organism>
<dbReference type="EMBL" id="CP011035">
    <property type="protein sequence ID" value="ALS34837.1"/>
    <property type="molecule type" value="Genomic_DNA"/>
</dbReference>
<dbReference type="InterPro" id="IPR010982">
    <property type="entry name" value="Lambda_DNA-bd_dom_sf"/>
</dbReference>
<dbReference type="Proteomes" id="UP000065261">
    <property type="component" value="Chromosome II"/>
</dbReference>
<dbReference type="Pfam" id="PF00356">
    <property type="entry name" value="LacI"/>
    <property type="match status" value="1"/>
</dbReference>
<dbReference type="Pfam" id="PF13407">
    <property type="entry name" value="Peripla_BP_4"/>
    <property type="match status" value="1"/>
</dbReference>
<proteinExistence type="predicted"/>
<dbReference type="KEGG" id="ptn:PTRA_b0341"/>
<evidence type="ECO:0000256" key="3">
    <source>
        <dbReference type="ARBA" id="ARBA00023163"/>
    </source>
</evidence>
<feature type="domain" description="HTH lacI-type" evidence="4">
    <location>
        <begin position="7"/>
        <end position="48"/>
    </location>
</feature>
<reference evidence="5 6" key="1">
    <citation type="submission" date="2015-03" db="EMBL/GenBank/DDBJ databases">
        <authorList>
            <person name="Murphy D."/>
        </authorList>
    </citation>
    <scope>NUCLEOTIDE SEQUENCE [LARGE SCALE GENOMIC DNA]</scope>
    <source>
        <strain evidence="5 6">KMM 520</strain>
    </source>
</reference>
<evidence type="ECO:0000313" key="5">
    <source>
        <dbReference type="EMBL" id="ALS34837.1"/>
    </source>
</evidence>
<dbReference type="InterPro" id="IPR025997">
    <property type="entry name" value="SBP_2_dom"/>
</dbReference>
<evidence type="ECO:0000256" key="2">
    <source>
        <dbReference type="ARBA" id="ARBA00023125"/>
    </source>
</evidence>
<dbReference type="GO" id="GO:0000976">
    <property type="term" value="F:transcription cis-regulatory region binding"/>
    <property type="evidence" value="ECO:0007669"/>
    <property type="project" value="TreeGrafter"/>
</dbReference>
<protein>
    <submittedName>
        <fullName evidence="5">LacI family transcriptional regulator</fullName>
    </submittedName>
</protein>
<evidence type="ECO:0000259" key="4">
    <source>
        <dbReference type="PROSITE" id="PS50932"/>
    </source>
</evidence>
<dbReference type="PANTHER" id="PTHR30146:SF152">
    <property type="entry name" value="TRANSCRIPTIONAL REGULATORY PROTEIN"/>
    <property type="match status" value="1"/>
</dbReference>
<dbReference type="PROSITE" id="PS50932">
    <property type="entry name" value="HTH_LACI_2"/>
    <property type="match status" value="1"/>
</dbReference>
<dbReference type="PATRIC" id="fig|1315283.4.peg.3427"/>
<dbReference type="Gene3D" id="1.10.260.40">
    <property type="entry name" value="lambda repressor-like DNA-binding domains"/>
    <property type="match status" value="1"/>
</dbReference>
<dbReference type="Gene3D" id="3.40.50.2300">
    <property type="match status" value="2"/>
</dbReference>
<dbReference type="RefSeq" id="WP_208855544.1">
    <property type="nucleotide sequence ID" value="NZ_CP011035.1"/>
</dbReference>
<evidence type="ECO:0000313" key="6">
    <source>
        <dbReference type="Proteomes" id="UP000065261"/>
    </source>
</evidence>
<dbReference type="CDD" id="cd01392">
    <property type="entry name" value="HTH_LacI"/>
    <property type="match status" value="1"/>
</dbReference>
<dbReference type="SMART" id="SM00354">
    <property type="entry name" value="HTH_LACI"/>
    <property type="match status" value="1"/>
</dbReference>
<dbReference type="GO" id="GO:0055085">
    <property type="term" value="P:transmembrane transport"/>
    <property type="evidence" value="ECO:0007669"/>
    <property type="project" value="UniProtKB-ARBA"/>
</dbReference>
<keyword evidence="3" id="KW-0804">Transcription</keyword>
<dbReference type="InterPro" id="IPR000843">
    <property type="entry name" value="HTH_LacI"/>
</dbReference>
<keyword evidence="1" id="KW-0805">Transcription regulation</keyword>
<dbReference type="SUPFAM" id="SSF53822">
    <property type="entry name" value="Periplasmic binding protein-like I"/>
    <property type="match status" value="1"/>
</dbReference>
<dbReference type="CDD" id="cd06307">
    <property type="entry name" value="PBP1_sugar_binding"/>
    <property type="match status" value="1"/>
</dbReference>
<dbReference type="SUPFAM" id="SSF47413">
    <property type="entry name" value="lambda repressor-like DNA-binding domains"/>
    <property type="match status" value="1"/>
</dbReference>